<dbReference type="GO" id="GO:0030170">
    <property type="term" value="F:pyridoxal phosphate binding"/>
    <property type="evidence" value="ECO:0007669"/>
    <property type="project" value="InterPro"/>
</dbReference>
<accession>A0A641AQA8</accession>
<dbReference type="SUPFAM" id="SSF50800">
    <property type="entry name" value="PK beta-barrel domain-like"/>
    <property type="match status" value="1"/>
</dbReference>
<dbReference type="Proteomes" id="UP001515100">
    <property type="component" value="Unassembled WGS sequence"/>
</dbReference>
<dbReference type="OrthoDB" id="9786134at2"/>
<dbReference type="PANTHER" id="PTHR30212">
    <property type="entry name" value="PROTEIN YIIM"/>
    <property type="match status" value="1"/>
</dbReference>
<dbReference type="GO" id="GO:0030151">
    <property type="term" value="F:molybdenum ion binding"/>
    <property type="evidence" value="ECO:0007669"/>
    <property type="project" value="InterPro"/>
</dbReference>
<dbReference type="Pfam" id="PF03473">
    <property type="entry name" value="MOSC"/>
    <property type="match status" value="1"/>
</dbReference>
<evidence type="ECO:0000313" key="3">
    <source>
        <dbReference type="Proteomes" id="UP001515100"/>
    </source>
</evidence>
<dbReference type="InterPro" id="IPR005302">
    <property type="entry name" value="MoCF_Sase_C"/>
</dbReference>
<organism evidence="2 3">
    <name type="scientific">Aeromicrobium fastidiosum</name>
    <dbReference type="NCBI Taxonomy" id="52699"/>
    <lineage>
        <taxon>Bacteria</taxon>
        <taxon>Bacillati</taxon>
        <taxon>Actinomycetota</taxon>
        <taxon>Actinomycetes</taxon>
        <taxon>Propionibacteriales</taxon>
        <taxon>Nocardioidaceae</taxon>
        <taxon>Aeromicrobium</taxon>
    </lineage>
</organism>
<dbReference type="RefSeq" id="WP_129182663.1">
    <property type="nucleotide sequence ID" value="NZ_JAGIOG010000001.1"/>
</dbReference>
<dbReference type="Gene3D" id="2.40.33.20">
    <property type="entry name" value="PK beta-barrel domain-like"/>
    <property type="match status" value="1"/>
</dbReference>
<reference evidence="2" key="1">
    <citation type="submission" date="2019-09" db="EMBL/GenBank/DDBJ databases">
        <authorList>
            <person name="Li J."/>
        </authorList>
    </citation>
    <scope>NUCLEOTIDE SEQUENCE [LARGE SCALE GENOMIC DNA]</scope>
    <source>
        <strain evidence="2">NRBC 14897</strain>
    </source>
</reference>
<dbReference type="InterPro" id="IPR052353">
    <property type="entry name" value="Benzoxazolinone_Detox_Enz"/>
</dbReference>
<evidence type="ECO:0000313" key="2">
    <source>
        <dbReference type="EMBL" id="KAA1378435.1"/>
    </source>
</evidence>
<dbReference type="PANTHER" id="PTHR30212:SF2">
    <property type="entry name" value="PROTEIN YIIM"/>
    <property type="match status" value="1"/>
</dbReference>
<keyword evidence="3" id="KW-1185">Reference proteome</keyword>
<dbReference type="PROSITE" id="PS51340">
    <property type="entry name" value="MOSC"/>
    <property type="match status" value="1"/>
</dbReference>
<evidence type="ECO:0000259" key="1">
    <source>
        <dbReference type="PROSITE" id="PS51340"/>
    </source>
</evidence>
<dbReference type="AlphaFoldDB" id="A0A641AQA8"/>
<proteinExistence type="predicted"/>
<dbReference type="GO" id="GO:0003824">
    <property type="term" value="F:catalytic activity"/>
    <property type="evidence" value="ECO:0007669"/>
    <property type="project" value="InterPro"/>
</dbReference>
<comment type="caution">
    <text evidence="2">The sequence shown here is derived from an EMBL/GenBank/DDBJ whole genome shotgun (WGS) entry which is preliminary data.</text>
</comment>
<name>A0A641AQA8_9ACTN</name>
<protein>
    <submittedName>
        <fullName evidence="2">MOSC domain-containing protein</fullName>
    </submittedName>
</protein>
<gene>
    <name evidence="2" type="ORF">ESP62_008765</name>
</gene>
<feature type="domain" description="MOSC" evidence="1">
    <location>
        <begin position="29"/>
        <end position="163"/>
    </location>
</feature>
<dbReference type="EMBL" id="SDPP02000002">
    <property type="protein sequence ID" value="KAA1378435.1"/>
    <property type="molecule type" value="Genomic_DNA"/>
</dbReference>
<dbReference type="InterPro" id="IPR011037">
    <property type="entry name" value="Pyrv_Knase-like_insert_dom_sf"/>
</dbReference>
<sequence length="212" mass="23201">MSAQVESVNVGRTVDVPWGKLGRSAIDKRPVAGPVHIGPAGLAGDEIADQVFHGGPDQAVYAYSAEDLQTWSHELGRTLVPGQFGENLTTSGIDLTQARAGDRWRVGGALLEIAGVRIPCSVFQGFLDEPQWVRRFTLGHMPGPYLRVLEPGEVMTGDAIEVVERRDHDITVELLFRALTTERALIASLAAEPRIDSFVARRLGERRNDRPK</sequence>